<feature type="non-terminal residue" evidence="1">
    <location>
        <position position="1"/>
    </location>
</feature>
<protein>
    <recommendedName>
        <fullName evidence="3">IS6 family transposase</fullName>
    </recommendedName>
</protein>
<gene>
    <name evidence="1" type="ORF">SAMN05443636_2500</name>
</gene>
<accession>A0A1M5SKQ3</accession>
<sequence length="28" mass="3275">FSNCFSHAEAETVENWLQAFAFAWNQLI</sequence>
<dbReference type="AlphaFoldDB" id="A0A1M5SKQ3"/>
<evidence type="ECO:0008006" key="3">
    <source>
        <dbReference type="Google" id="ProtNLM"/>
    </source>
</evidence>
<dbReference type="Proteomes" id="UP000184357">
    <property type="component" value="Unassembled WGS sequence"/>
</dbReference>
<proteinExistence type="predicted"/>
<evidence type="ECO:0000313" key="2">
    <source>
        <dbReference type="Proteomes" id="UP000184357"/>
    </source>
</evidence>
<dbReference type="EMBL" id="FQWV01000006">
    <property type="protein sequence ID" value="SHH39071.1"/>
    <property type="molecule type" value="Genomic_DNA"/>
</dbReference>
<organism evidence="1 2">
    <name type="scientific">Halobaculum gomorrense</name>
    <dbReference type="NCBI Taxonomy" id="43928"/>
    <lineage>
        <taxon>Archaea</taxon>
        <taxon>Methanobacteriati</taxon>
        <taxon>Methanobacteriota</taxon>
        <taxon>Stenosarchaea group</taxon>
        <taxon>Halobacteria</taxon>
        <taxon>Halobacteriales</taxon>
        <taxon>Haloferacaceae</taxon>
        <taxon>Halobaculum</taxon>
    </lineage>
</organism>
<keyword evidence="2" id="KW-1185">Reference proteome</keyword>
<name>A0A1M5SKQ3_9EURY</name>
<evidence type="ECO:0000313" key="1">
    <source>
        <dbReference type="EMBL" id="SHH39071.1"/>
    </source>
</evidence>
<reference evidence="1 2" key="1">
    <citation type="submission" date="2016-11" db="EMBL/GenBank/DDBJ databases">
        <authorList>
            <person name="Jaros S."/>
            <person name="Januszkiewicz K."/>
            <person name="Wedrychowicz H."/>
        </authorList>
    </citation>
    <scope>NUCLEOTIDE SEQUENCE [LARGE SCALE GENOMIC DNA]</scope>
    <source>
        <strain evidence="1 2">DSM 9297</strain>
    </source>
</reference>